<protein>
    <submittedName>
        <fullName evidence="9">Eukaryotic translation initiation factor 2-alpha kinase</fullName>
    </submittedName>
</protein>
<dbReference type="PANTHER" id="PTHR11042:SF91">
    <property type="entry name" value="EUKARYOTIC TRANSLATION INITIATION FACTOR 2-ALPHA KINASE"/>
    <property type="match status" value="1"/>
</dbReference>
<gene>
    <name evidence="9" type="primary">PEK_1</name>
    <name evidence="9" type="ORF">Bhyg_03928</name>
</gene>
<dbReference type="InterPro" id="IPR017441">
    <property type="entry name" value="Protein_kinase_ATP_BS"/>
</dbReference>
<dbReference type="SUPFAM" id="SSF56112">
    <property type="entry name" value="Protein kinase-like (PK-like)"/>
    <property type="match status" value="1"/>
</dbReference>
<evidence type="ECO:0000256" key="4">
    <source>
        <dbReference type="ARBA" id="ARBA00022840"/>
    </source>
</evidence>
<evidence type="ECO:0000256" key="5">
    <source>
        <dbReference type="ARBA" id="ARBA00037982"/>
    </source>
</evidence>
<dbReference type="PROSITE" id="PS50011">
    <property type="entry name" value="PROTEIN_KINASE_DOM"/>
    <property type="match status" value="1"/>
</dbReference>
<keyword evidence="9" id="KW-0396">Initiation factor</keyword>
<evidence type="ECO:0000256" key="3">
    <source>
        <dbReference type="ARBA" id="ARBA00022777"/>
    </source>
</evidence>
<dbReference type="Pfam" id="PF00069">
    <property type="entry name" value="Pkinase"/>
    <property type="match status" value="2"/>
</dbReference>
<dbReference type="InterPro" id="IPR011009">
    <property type="entry name" value="Kinase-like_dom_sf"/>
</dbReference>
<dbReference type="GO" id="GO:0005737">
    <property type="term" value="C:cytoplasm"/>
    <property type="evidence" value="ECO:0007669"/>
    <property type="project" value="TreeGrafter"/>
</dbReference>
<accession>A0A9Q0S7Y3</accession>
<dbReference type="SMART" id="SM00220">
    <property type="entry name" value="S_TKc"/>
    <property type="match status" value="1"/>
</dbReference>
<comment type="caution">
    <text evidence="9">The sequence shown here is derived from an EMBL/GenBank/DDBJ whole genome shotgun (WGS) entry which is preliminary data.</text>
</comment>
<dbReference type="EMBL" id="WJQU01000001">
    <property type="protein sequence ID" value="KAJ6648697.1"/>
    <property type="molecule type" value="Genomic_DNA"/>
</dbReference>
<dbReference type="GO" id="GO:0003743">
    <property type="term" value="F:translation initiation factor activity"/>
    <property type="evidence" value="ECO:0007669"/>
    <property type="project" value="UniProtKB-KW"/>
</dbReference>
<evidence type="ECO:0000256" key="1">
    <source>
        <dbReference type="ARBA" id="ARBA00022679"/>
    </source>
</evidence>
<feature type="domain" description="Protein kinase" evidence="8">
    <location>
        <begin position="13"/>
        <end position="330"/>
    </location>
</feature>
<dbReference type="PANTHER" id="PTHR11042">
    <property type="entry name" value="EUKARYOTIC TRANSLATION INITIATION FACTOR 2-ALPHA KINASE EIF2-ALPHA KINASE -RELATED"/>
    <property type="match status" value="1"/>
</dbReference>
<reference evidence="9" key="1">
    <citation type="submission" date="2022-07" db="EMBL/GenBank/DDBJ databases">
        <authorList>
            <person name="Trinca V."/>
            <person name="Uliana J.V.C."/>
            <person name="Torres T.T."/>
            <person name="Ward R.J."/>
            <person name="Monesi N."/>
        </authorList>
    </citation>
    <scope>NUCLEOTIDE SEQUENCE</scope>
    <source>
        <strain evidence="9">HSMRA1968</strain>
        <tissue evidence="9">Whole embryos</tissue>
    </source>
</reference>
<dbReference type="Gene3D" id="3.30.200.20">
    <property type="entry name" value="Phosphorylase Kinase, domain 1"/>
    <property type="match status" value="1"/>
</dbReference>
<evidence type="ECO:0000256" key="6">
    <source>
        <dbReference type="PROSITE-ProRule" id="PRU10141"/>
    </source>
</evidence>
<dbReference type="InterPro" id="IPR050339">
    <property type="entry name" value="CC_SR_Kinase"/>
</dbReference>
<evidence type="ECO:0000313" key="10">
    <source>
        <dbReference type="Proteomes" id="UP001151699"/>
    </source>
</evidence>
<evidence type="ECO:0000313" key="9">
    <source>
        <dbReference type="EMBL" id="KAJ6648697.1"/>
    </source>
</evidence>
<keyword evidence="1" id="KW-0808">Transferase</keyword>
<keyword evidence="4 6" id="KW-0067">ATP-binding</keyword>
<dbReference type="GO" id="GO:0005524">
    <property type="term" value="F:ATP binding"/>
    <property type="evidence" value="ECO:0007669"/>
    <property type="project" value="UniProtKB-UniRule"/>
</dbReference>
<keyword evidence="7" id="KW-0723">Serine/threonine-protein kinase</keyword>
<dbReference type="OrthoDB" id="248923at2759"/>
<keyword evidence="3 9" id="KW-0418">Kinase</keyword>
<evidence type="ECO:0000256" key="2">
    <source>
        <dbReference type="ARBA" id="ARBA00022741"/>
    </source>
</evidence>
<dbReference type="Gene3D" id="1.10.510.10">
    <property type="entry name" value="Transferase(Phosphotransferase) domain 1"/>
    <property type="match status" value="1"/>
</dbReference>
<dbReference type="PROSITE" id="PS00108">
    <property type="entry name" value="PROTEIN_KINASE_ST"/>
    <property type="match status" value="1"/>
</dbReference>
<dbReference type="AlphaFoldDB" id="A0A9Q0S7Y3"/>
<evidence type="ECO:0000259" key="8">
    <source>
        <dbReference type="PROSITE" id="PS50011"/>
    </source>
</evidence>
<keyword evidence="10" id="KW-1185">Reference proteome</keyword>
<organism evidence="9 10">
    <name type="scientific">Pseudolycoriella hygida</name>
    <dbReference type="NCBI Taxonomy" id="35572"/>
    <lineage>
        <taxon>Eukaryota</taxon>
        <taxon>Metazoa</taxon>
        <taxon>Ecdysozoa</taxon>
        <taxon>Arthropoda</taxon>
        <taxon>Hexapoda</taxon>
        <taxon>Insecta</taxon>
        <taxon>Pterygota</taxon>
        <taxon>Neoptera</taxon>
        <taxon>Endopterygota</taxon>
        <taxon>Diptera</taxon>
        <taxon>Nematocera</taxon>
        <taxon>Sciaroidea</taxon>
        <taxon>Sciaridae</taxon>
        <taxon>Pseudolycoriella</taxon>
    </lineage>
</organism>
<feature type="non-terminal residue" evidence="9">
    <location>
        <position position="1"/>
    </location>
</feature>
<comment type="similarity">
    <text evidence="5">Belongs to the protein kinase superfamily. Ser/Thr protein kinase family. GCN2 subfamily.</text>
</comment>
<dbReference type="PROSITE" id="PS00107">
    <property type="entry name" value="PROTEIN_KINASE_ATP"/>
    <property type="match status" value="1"/>
</dbReference>
<keyword evidence="9" id="KW-0648">Protein biosynthesis</keyword>
<dbReference type="InterPro" id="IPR008271">
    <property type="entry name" value="Ser/Thr_kinase_AS"/>
</dbReference>
<dbReference type="Proteomes" id="UP001151699">
    <property type="component" value="Chromosome A"/>
</dbReference>
<dbReference type="GO" id="GO:0005634">
    <property type="term" value="C:nucleus"/>
    <property type="evidence" value="ECO:0007669"/>
    <property type="project" value="TreeGrafter"/>
</dbReference>
<keyword evidence="2 6" id="KW-0547">Nucleotide-binding</keyword>
<name>A0A9Q0S7Y3_9DIPT</name>
<dbReference type="GO" id="GO:0004694">
    <property type="term" value="F:eukaryotic translation initiation factor 2alpha kinase activity"/>
    <property type="evidence" value="ECO:0007669"/>
    <property type="project" value="TreeGrafter"/>
</dbReference>
<evidence type="ECO:0000256" key="7">
    <source>
        <dbReference type="RuleBase" id="RU000304"/>
    </source>
</evidence>
<sequence>MQNNKYGRFDLEFDILSVLGEGGFGIVFEAEDKNKDKYAVKRIDLTNEVEPGKLAEREIKFKDLDHPNIVKFYNFWLEFPPADWQKEKDKERKNGFSLVSENNNEMDSEMGSTGHSSITFSFETAQPCKHLYVQMELCANRNLEEWLLESSVYDRNTKYLTIFCGILEGVEYLHKQGMIHRDLKPANILFGLDGCVKIGDFSTILEVGNKIEFGKQRTTTLQGQTKSVGTPSYRAPEIVTGEYDYRVDIYSLGVILFEMITPLKTGMERFLALEKLHTTPFPKECTDQSFEEEFNLFKSMLSKNPKERPTIVSIKSTLLAKLKAPTLAFFKGLAEALSSAFNQIFYKTIFVMAVDKPSATLKPLERPQNRLQRRRKIFIFHLIIADSSARKIEQLVPSGMDSSID</sequence>
<dbReference type="InterPro" id="IPR000719">
    <property type="entry name" value="Prot_kinase_dom"/>
</dbReference>
<proteinExistence type="inferred from homology"/>
<feature type="binding site" evidence="6">
    <location>
        <position position="41"/>
    </location>
    <ligand>
        <name>ATP</name>
        <dbReference type="ChEBI" id="CHEBI:30616"/>
    </ligand>
</feature>